<evidence type="ECO:0000313" key="3">
    <source>
        <dbReference type="Proteomes" id="UP000614714"/>
    </source>
</evidence>
<evidence type="ECO:0000313" key="2">
    <source>
        <dbReference type="EMBL" id="MBJ6752690.1"/>
    </source>
</evidence>
<protein>
    <submittedName>
        <fullName evidence="2">Transcriptional regulator</fullName>
    </submittedName>
</protein>
<dbReference type="Proteomes" id="UP000614714">
    <property type="component" value="Unassembled WGS sequence"/>
</dbReference>
<gene>
    <name evidence="2" type="ORF">JFN91_20935</name>
</gene>
<sequence>MNDANVLPGDGYVRLPQIIGQKVVTQEQAAANRKSGRGPKTPRPAITPLFPVSRAGWYAGIKKGIYPPPVKLSDRISAWTVQSIRALLEKGSS</sequence>
<evidence type="ECO:0000256" key="1">
    <source>
        <dbReference type="SAM" id="MobiDB-lite"/>
    </source>
</evidence>
<feature type="region of interest" description="Disordered" evidence="1">
    <location>
        <begin position="26"/>
        <end position="46"/>
    </location>
</feature>
<name>A0ABS0YK91_9BACT</name>
<reference evidence="2 3" key="1">
    <citation type="submission" date="2020-12" db="EMBL/GenBank/DDBJ databases">
        <title>Geomonas sp. Red421, isolated from paddy soil.</title>
        <authorList>
            <person name="Xu Z."/>
            <person name="Zhang Z."/>
            <person name="Masuda Y."/>
            <person name="Itoh H."/>
            <person name="Senoo K."/>
        </authorList>
    </citation>
    <scope>NUCLEOTIDE SEQUENCE [LARGE SCALE GENOMIC DNA]</scope>
    <source>
        <strain evidence="2 3">Red421</strain>
    </source>
</reference>
<comment type="caution">
    <text evidence="2">The sequence shown here is derived from an EMBL/GenBank/DDBJ whole genome shotgun (WGS) entry which is preliminary data.</text>
</comment>
<dbReference type="RefSeq" id="WP_199391094.1">
    <property type="nucleotide sequence ID" value="NZ_JAEMHL010000021.1"/>
</dbReference>
<dbReference type="EMBL" id="JAEMHL010000021">
    <property type="protein sequence ID" value="MBJ6752690.1"/>
    <property type="molecule type" value="Genomic_DNA"/>
</dbReference>
<organism evidence="2 3">
    <name type="scientific">Geomonas anaerohicana</name>
    <dbReference type="NCBI Taxonomy" id="2798583"/>
    <lineage>
        <taxon>Bacteria</taxon>
        <taxon>Pseudomonadati</taxon>
        <taxon>Thermodesulfobacteriota</taxon>
        <taxon>Desulfuromonadia</taxon>
        <taxon>Geobacterales</taxon>
        <taxon>Geobacteraceae</taxon>
        <taxon>Geomonas</taxon>
    </lineage>
</organism>
<proteinExistence type="predicted"/>
<accession>A0ABS0YK91</accession>
<keyword evidence="3" id="KW-1185">Reference proteome</keyword>